<dbReference type="PANTHER" id="PTHR24198">
    <property type="entry name" value="ANKYRIN REPEAT AND PROTEIN KINASE DOMAIN-CONTAINING PROTEIN"/>
    <property type="match status" value="1"/>
</dbReference>
<gene>
    <name evidence="4" type="ORF">RRG08_004935</name>
</gene>
<dbReference type="PANTHER" id="PTHR24198:SF165">
    <property type="entry name" value="ANKYRIN REPEAT-CONTAINING PROTEIN-RELATED"/>
    <property type="match status" value="1"/>
</dbReference>
<dbReference type="AlphaFoldDB" id="A0AAE0ZHU7"/>
<evidence type="ECO:0000256" key="2">
    <source>
        <dbReference type="ARBA" id="ARBA00023043"/>
    </source>
</evidence>
<evidence type="ECO:0000313" key="4">
    <source>
        <dbReference type="EMBL" id="KAK3769684.1"/>
    </source>
</evidence>
<dbReference type="Gene3D" id="1.25.40.20">
    <property type="entry name" value="Ankyrin repeat-containing domain"/>
    <property type="match status" value="1"/>
</dbReference>
<dbReference type="EMBL" id="JAWDGP010003892">
    <property type="protein sequence ID" value="KAK3769684.1"/>
    <property type="molecule type" value="Genomic_DNA"/>
</dbReference>
<keyword evidence="5" id="KW-1185">Reference proteome</keyword>
<dbReference type="Pfam" id="PF13857">
    <property type="entry name" value="Ank_5"/>
    <property type="match status" value="1"/>
</dbReference>
<dbReference type="PROSITE" id="PS50088">
    <property type="entry name" value="ANK_REPEAT"/>
    <property type="match status" value="1"/>
</dbReference>
<keyword evidence="2 3" id="KW-0040">ANK repeat</keyword>
<feature type="repeat" description="ANK" evidence="3">
    <location>
        <begin position="121"/>
        <end position="153"/>
    </location>
</feature>
<keyword evidence="1" id="KW-0677">Repeat</keyword>
<comment type="caution">
    <text evidence="4">The sequence shown here is derived from an EMBL/GenBank/DDBJ whole genome shotgun (WGS) entry which is preliminary data.</text>
</comment>
<name>A0AAE0ZHU7_9GAST</name>
<sequence length="163" mass="17535">MMRLCDCDSAYDYESQCFLLDITLSKISGLIAQLLWLEAGADLNCSTQEGENALILAAKGKHVDCVKYLTEYMPSSALNHKDDVCGKTALMWAASSPEKESPLCMQHLTAAGAKVEEGDKDGYTALMLAVQNRHTDAVSLLLNNGALISIMTSDGETPLSTAL</sequence>
<accession>A0AAE0ZHU7</accession>
<dbReference type="SUPFAM" id="SSF48403">
    <property type="entry name" value="Ankyrin repeat"/>
    <property type="match status" value="1"/>
</dbReference>
<dbReference type="Pfam" id="PF12796">
    <property type="entry name" value="Ank_2"/>
    <property type="match status" value="1"/>
</dbReference>
<dbReference type="InterPro" id="IPR002110">
    <property type="entry name" value="Ankyrin_rpt"/>
</dbReference>
<organism evidence="4 5">
    <name type="scientific">Elysia crispata</name>
    <name type="common">lettuce slug</name>
    <dbReference type="NCBI Taxonomy" id="231223"/>
    <lineage>
        <taxon>Eukaryota</taxon>
        <taxon>Metazoa</taxon>
        <taxon>Spiralia</taxon>
        <taxon>Lophotrochozoa</taxon>
        <taxon>Mollusca</taxon>
        <taxon>Gastropoda</taxon>
        <taxon>Heterobranchia</taxon>
        <taxon>Euthyneura</taxon>
        <taxon>Panpulmonata</taxon>
        <taxon>Sacoglossa</taxon>
        <taxon>Placobranchoidea</taxon>
        <taxon>Plakobranchidae</taxon>
        <taxon>Elysia</taxon>
    </lineage>
</organism>
<dbReference type="Proteomes" id="UP001283361">
    <property type="component" value="Unassembled WGS sequence"/>
</dbReference>
<evidence type="ECO:0000256" key="1">
    <source>
        <dbReference type="ARBA" id="ARBA00022737"/>
    </source>
</evidence>
<dbReference type="InterPro" id="IPR036770">
    <property type="entry name" value="Ankyrin_rpt-contain_sf"/>
</dbReference>
<evidence type="ECO:0000256" key="3">
    <source>
        <dbReference type="PROSITE-ProRule" id="PRU00023"/>
    </source>
</evidence>
<protein>
    <submittedName>
        <fullName evidence="4">Uncharacterized protein</fullName>
    </submittedName>
</protein>
<evidence type="ECO:0000313" key="5">
    <source>
        <dbReference type="Proteomes" id="UP001283361"/>
    </source>
</evidence>
<dbReference type="PROSITE" id="PS50297">
    <property type="entry name" value="ANK_REP_REGION"/>
    <property type="match status" value="1"/>
</dbReference>
<dbReference type="SMART" id="SM00248">
    <property type="entry name" value="ANK"/>
    <property type="match status" value="3"/>
</dbReference>
<reference evidence="4" key="1">
    <citation type="journal article" date="2023" name="G3 (Bethesda)">
        <title>A reference genome for the long-term kleptoplast-retaining sea slug Elysia crispata morphotype clarki.</title>
        <authorList>
            <person name="Eastman K.E."/>
            <person name="Pendleton A.L."/>
            <person name="Shaikh M.A."/>
            <person name="Suttiyut T."/>
            <person name="Ogas R."/>
            <person name="Tomko P."/>
            <person name="Gavelis G."/>
            <person name="Widhalm J.R."/>
            <person name="Wisecaver J.H."/>
        </authorList>
    </citation>
    <scope>NUCLEOTIDE SEQUENCE</scope>
    <source>
        <strain evidence="4">ECLA1</strain>
    </source>
</reference>
<proteinExistence type="predicted"/>